<reference evidence="2" key="2">
    <citation type="journal article" date="2021" name="Microbiome">
        <title>Successional dynamics and alternative stable states in a saline activated sludge microbial community over 9 years.</title>
        <authorList>
            <person name="Wang Y."/>
            <person name="Ye J."/>
            <person name="Ju F."/>
            <person name="Liu L."/>
            <person name="Boyd J.A."/>
            <person name="Deng Y."/>
            <person name="Parks D.H."/>
            <person name="Jiang X."/>
            <person name="Yin X."/>
            <person name="Woodcroft B.J."/>
            <person name="Tyson G.W."/>
            <person name="Hugenholtz P."/>
            <person name="Polz M.F."/>
            <person name="Zhang T."/>
        </authorList>
    </citation>
    <scope>NUCLEOTIDE SEQUENCE</scope>
    <source>
        <strain evidence="2">HKST-UBA01</strain>
    </source>
</reference>
<evidence type="ECO:0008006" key="4">
    <source>
        <dbReference type="Google" id="ProtNLM"/>
    </source>
</evidence>
<evidence type="ECO:0000313" key="3">
    <source>
        <dbReference type="Proteomes" id="UP000701698"/>
    </source>
</evidence>
<evidence type="ECO:0000256" key="1">
    <source>
        <dbReference type="SAM" id="MobiDB-lite"/>
    </source>
</evidence>
<evidence type="ECO:0000313" key="2">
    <source>
        <dbReference type="EMBL" id="MCA9389884.1"/>
    </source>
</evidence>
<organism evidence="2 3">
    <name type="scientific">candidate division WWE3 bacterium</name>
    <dbReference type="NCBI Taxonomy" id="2053526"/>
    <lineage>
        <taxon>Bacteria</taxon>
        <taxon>Katanobacteria</taxon>
    </lineage>
</organism>
<dbReference type="AlphaFoldDB" id="A0A955LG11"/>
<proteinExistence type="predicted"/>
<sequence length="455" mass="52264">MSNTREKLRLKEDHSPTLEIEPSPPQETPRSPEQLRLERLRHACQRIEQEAAQVLREKYPSSEFPFHNLEHSRQVADDAEDILRLIQEIDPALVSDEDIIFVRAEAMRHDIPQDRRQHDEHHDYSPITGSITRLRGFSPNFIDKEAPIGDPRIGNEQRAAVLLLEEMAQSPDAEIFDQFDRFDVHMDIGSTYPDVFLNSLPDSIASEHLRGQTVFTMTQPYAREAGVRGIALAFADLKGPGGRITNQERPHDRAFKAGNDEYRELYKGHTLQIKEILDKDIKIESISNIDKHRLVKSMLSWKRTQEGFYLGQQHDFEQILELNPAINDSERADEIKDALRKRYDGFQTIAAGLRQEYLSLTEDIGFVTEGGEPLLDLIAEEERECIIISANISTFYEKENENTLTSEEQTEMTRLHDAYEGKLQLLEGHKLAFDQKLATLSPANFMKVVRAMGYE</sequence>
<dbReference type="EMBL" id="JAGQKX010000008">
    <property type="protein sequence ID" value="MCA9389884.1"/>
    <property type="molecule type" value="Genomic_DNA"/>
</dbReference>
<protein>
    <recommendedName>
        <fullName evidence="4">HD domain-containing protein</fullName>
    </recommendedName>
</protein>
<feature type="region of interest" description="Disordered" evidence="1">
    <location>
        <begin position="1"/>
        <end position="33"/>
    </location>
</feature>
<gene>
    <name evidence="2" type="ORF">KC571_00610</name>
</gene>
<name>A0A955LG11_UNCKA</name>
<accession>A0A955LG11</accession>
<dbReference type="Proteomes" id="UP000701698">
    <property type="component" value="Unassembled WGS sequence"/>
</dbReference>
<feature type="compositionally biased region" description="Basic and acidic residues" evidence="1">
    <location>
        <begin position="1"/>
        <end position="16"/>
    </location>
</feature>
<comment type="caution">
    <text evidence="2">The sequence shown here is derived from an EMBL/GenBank/DDBJ whole genome shotgun (WGS) entry which is preliminary data.</text>
</comment>
<reference evidence="2" key="1">
    <citation type="submission" date="2020-04" db="EMBL/GenBank/DDBJ databases">
        <authorList>
            <person name="Zhang T."/>
        </authorList>
    </citation>
    <scope>NUCLEOTIDE SEQUENCE</scope>
    <source>
        <strain evidence="2">HKST-UBA01</strain>
    </source>
</reference>